<protein>
    <submittedName>
        <fullName evidence="1">Uncharacterized protein</fullName>
    </submittedName>
</protein>
<dbReference type="EMBL" id="SOEO01000002">
    <property type="protein sequence ID" value="TDX83979.1"/>
    <property type="molecule type" value="Genomic_DNA"/>
</dbReference>
<gene>
    <name evidence="1" type="ORF">B0I22_1567</name>
</gene>
<keyword evidence="2" id="KW-1185">Reference proteome</keyword>
<reference evidence="1 2" key="1">
    <citation type="submission" date="2019-03" db="EMBL/GenBank/DDBJ databases">
        <title>Genomic Encyclopedia of Type Strains, Phase III (KMG-III): the genomes of soil and plant-associated and newly described type strains.</title>
        <authorList>
            <person name="Whitman W."/>
        </authorList>
    </citation>
    <scope>NUCLEOTIDE SEQUENCE [LARGE SCALE GENOMIC DNA]</scope>
    <source>
        <strain evidence="1 2">CGMCC 1.12802</strain>
    </source>
</reference>
<dbReference type="AlphaFoldDB" id="A0A4R8I5Y1"/>
<name>A0A4R8I5Y1_9FLAO</name>
<comment type="caution">
    <text evidence="1">The sequence shown here is derived from an EMBL/GenBank/DDBJ whole genome shotgun (WGS) entry which is preliminary data.</text>
</comment>
<accession>A0A4R8I5Y1</accession>
<evidence type="ECO:0000313" key="1">
    <source>
        <dbReference type="EMBL" id="TDX83979.1"/>
    </source>
</evidence>
<organism evidence="1 2">
    <name type="scientific">Epilithonimonas xixisoli</name>
    <dbReference type="NCBI Taxonomy" id="1476462"/>
    <lineage>
        <taxon>Bacteria</taxon>
        <taxon>Pseudomonadati</taxon>
        <taxon>Bacteroidota</taxon>
        <taxon>Flavobacteriia</taxon>
        <taxon>Flavobacteriales</taxon>
        <taxon>Weeksellaceae</taxon>
        <taxon>Chryseobacterium group</taxon>
        <taxon>Epilithonimonas</taxon>
    </lineage>
</organism>
<proteinExistence type="predicted"/>
<dbReference type="Proteomes" id="UP000295313">
    <property type="component" value="Unassembled WGS sequence"/>
</dbReference>
<evidence type="ECO:0000313" key="2">
    <source>
        <dbReference type="Proteomes" id="UP000295313"/>
    </source>
</evidence>
<sequence>MAVIEYKIMEIDLNKLSTKEVFELINALNKRFIAVSGWGFIKDSIITDFDESSYFIESGYSVDHDLIEEFFKEFDYEVEDGFYEFKFLLSYSPAQVGCYPPPNIECHAYYDYVDSIIELKATVEEYKTVIEIDNNHLKELPF</sequence>